<comment type="caution">
    <text evidence="2">The sequence shown here is derived from an EMBL/GenBank/DDBJ whole genome shotgun (WGS) entry which is preliminary data.</text>
</comment>
<accession>W9XCI1</accession>
<dbReference type="AlphaFoldDB" id="W9XCI1"/>
<reference evidence="2 3" key="1">
    <citation type="submission" date="2013-03" db="EMBL/GenBank/DDBJ databases">
        <title>The Genome Sequence of Cladophialophora psammophila CBS 110553.</title>
        <authorList>
            <consortium name="The Broad Institute Genomics Platform"/>
            <person name="Cuomo C."/>
            <person name="de Hoog S."/>
            <person name="Gorbushina A."/>
            <person name="Walker B."/>
            <person name="Young S.K."/>
            <person name="Zeng Q."/>
            <person name="Gargeya S."/>
            <person name="Fitzgerald M."/>
            <person name="Haas B."/>
            <person name="Abouelleil A."/>
            <person name="Allen A.W."/>
            <person name="Alvarado L."/>
            <person name="Arachchi H.M."/>
            <person name="Berlin A.M."/>
            <person name="Chapman S.B."/>
            <person name="Gainer-Dewar J."/>
            <person name="Goldberg J."/>
            <person name="Griggs A."/>
            <person name="Gujja S."/>
            <person name="Hansen M."/>
            <person name="Howarth C."/>
            <person name="Imamovic A."/>
            <person name="Ireland A."/>
            <person name="Larimer J."/>
            <person name="McCowan C."/>
            <person name="Murphy C."/>
            <person name="Pearson M."/>
            <person name="Poon T.W."/>
            <person name="Priest M."/>
            <person name="Roberts A."/>
            <person name="Saif S."/>
            <person name="Shea T."/>
            <person name="Sisk P."/>
            <person name="Sykes S."/>
            <person name="Wortman J."/>
            <person name="Nusbaum C."/>
            <person name="Birren B."/>
        </authorList>
    </citation>
    <scope>NUCLEOTIDE SEQUENCE [LARGE SCALE GENOMIC DNA]</scope>
    <source>
        <strain evidence="2 3">CBS 110553</strain>
    </source>
</reference>
<dbReference type="OrthoDB" id="1923844at2759"/>
<dbReference type="GeneID" id="19186449"/>
<dbReference type="Proteomes" id="UP000019471">
    <property type="component" value="Unassembled WGS sequence"/>
</dbReference>
<dbReference type="GO" id="GO:0046421">
    <property type="term" value="F:methylisocitrate lyase activity"/>
    <property type="evidence" value="ECO:0007669"/>
    <property type="project" value="UniProtKB-EC"/>
</dbReference>
<dbReference type="Gene3D" id="3.20.20.60">
    <property type="entry name" value="Phosphoenolpyruvate-binding domains"/>
    <property type="match status" value="1"/>
</dbReference>
<sequence>MAQTNGHDRPQPPSTGAARLRELMAGGKIVVCPGVYDGFSARIMIEAGVDAMYMTGAGTSISRLGMADLGLATMNEMATNAAMIAGLDPVVPLIADADTGYGGPLSVRRTVQEYIKAGVAGLHLEDQVQTKRCGHLGSKELVDEEVYISRIRAAVLARAAIPNGDIVIIARTDALQGLGYDAAVSRLKKALAAGADVAFLEAPTKIEQMRAVCQDLAPAPVLLNMVTGSITPNISVDEAQEVGYRIIIYPALALGPAYEAISAAANELKGTGTVKLGKVMVGGPKKLFETCGLNELIAFDLASGGSAYKNGV</sequence>
<dbReference type="PROSITE" id="PS00161">
    <property type="entry name" value="ISOCITRATE_LYASE"/>
    <property type="match status" value="1"/>
</dbReference>
<dbReference type="HOGENOM" id="CLU_027389_3_0_1"/>
<evidence type="ECO:0000313" key="3">
    <source>
        <dbReference type="Proteomes" id="UP000019471"/>
    </source>
</evidence>
<dbReference type="InterPro" id="IPR015813">
    <property type="entry name" value="Pyrv/PenolPyrv_kinase-like_dom"/>
</dbReference>
<gene>
    <name evidence="2" type="ORF">A1O5_01716</name>
</gene>
<dbReference type="Pfam" id="PF13714">
    <property type="entry name" value="PEP_mutase"/>
    <property type="match status" value="1"/>
</dbReference>
<dbReference type="InterPro" id="IPR039556">
    <property type="entry name" value="ICL/PEPM"/>
</dbReference>
<dbReference type="eggNOG" id="KOG1260">
    <property type="taxonomic scope" value="Eukaryota"/>
</dbReference>
<proteinExistence type="predicted"/>
<name>W9XCI1_9EURO</name>
<dbReference type="STRING" id="1182543.W9XCI1"/>
<dbReference type="PANTHER" id="PTHR42905:SF2">
    <property type="entry name" value="PHOSPHOENOLPYRUVATE CARBOXYLASE FAMILY PROTEIN"/>
    <property type="match status" value="1"/>
</dbReference>
<comment type="catalytic activity">
    <reaction evidence="1">
        <text>(2S,3R)-3-hydroxybutane-1,2,3-tricarboxylate = pyruvate + succinate</text>
        <dbReference type="Rhea" id="RHEA:16809"/>
        <dbReference type="ChEBI" id="CHEBI:15361"/>
        <dbReference type="ChEBI" id="CHEBI:30031"/>
        <dbReference type="ChEBI" id="CHEBI:57429"/>
        <dbReference type="EC" id="4.1.3.30"/>
    </reaction>
</comment>
<dbReference type="RefSeq" id="XP_007740522.1">
    <property type="nucleotide sequence ID" value="XM_007742332.1"/>
</dbReference>
<keyword evidence="2" id="KW-0456">Lyase</keyword>
<protein>
    <submittedName>
        <fullName evidence="2">Methylisocitrate lyase</fullName>
    </submittedName>
</protein>
<dbReference type="SUPFAM" id="SSF51621">
    <property type="entry name" value="Phosphoenolpyruvate/pyruvate domain"/>
    <property type="match status" value="1"/>
</dbReference>
<dbReference type="InterPro" id="IPR018523">
    <property type="entry name" value="Isocitrate_lyase_ph_CS"/>
</dbReference>
<dbReference type="InterPro" id="IPR040442">
    <property type="entry name" value="Pyrv_kinase-like_dom_sf"/>
</dbReference>
<dbReference type="EMBL" id="AMGX01000002">
    <property type="protein sequence ID" value="EXJ75020.1"/>
    <property type="molecule type" value="Genomic_DNA"/>
</dbReference>
<organism evidence="2 3">
    <name type="scientific">Cladophialophora psammophila CBS 110553</name>
    <dbReference type="NCBI Taxonomy" id="1182543"/>
    <lineage>
        <taxon>Eukaryota</taxon>
        <taxon>Fungi</taxon>
        <taxon>Dikarya</taxon>
        <taxon>Ascomycota</taxon>
        <taxon>Pezizomycotina</taxon>
        <taxon>Eurotiomycetes</taxon>
        <taxon>Chaetothyriomycetidae</taxon>
        <taxon>Chaetothyriales</taxon>
        <taxon>Herpotrichiellaceae</taxon>
        <taxon>Cladophialophora</taxon>
    </lineage>
</organism>
<keyword evidence="3" id="KW-1185">Reference proteome</keyword>
<dbReference type="PANTHER" id="PTHR42905">
    <property type="entry name" value="PHOSPHOENOLPYRUVATE CARBOXYLASE"/>
    <property type="match status" value="1"/>
</dbReference>
<evidence type="ECO:0000313" key="2">
    <source>
        <dbReference type="EMBL" id="EXJ75020.1"/>
    </source>
</evidence>
<dbReference type="CDD" id="cd00377">
    <property type="entry name" value="ICL_PEPM"/>
    <property type="match status" value="1"/>
</dbReference>
<evidence type="ECO:0000256" key="1">
    <source>
        <dbReference type="ARBA" id="ARBA00001050"/>
    </source>
</evidence>